<dbReference type="AlphaFoldDB" id="A0A834H4S5"/>
<dbReference type="OrthoDB" id="1306062at2759"/>
<organism evidence="1 2">
    <name type="scientific">Rhododendron simsii</name>
    <name type="common">Sims's rhododendron</name>
    <dbReference type="NCBI Taxonomy" id="118357"/>
    <lineage>
        <taxon>Eukaryota</taxon>
        <taxon>Viridiplantae</taxon>
        <taxon>Streptophyta</taxon>
        <taxon>Embryophyta</taxon>
        <taxon>Tracheophyta</taxon>
        <taxon>Spermatophyta</taxon>
        <taxon>Magnoliopsida</taxon>
        <taxon>eudicotyledons</taxon>
        <taxon>Gunneridae</taxon>
        <taxon>Pentapetalae</taxon>
        <taxon>asterids</taxon>
        <taxon>Ericales</taxon>
        <taxon>Ericaceae</taxon>
        <taxon>Ericoideae</taxon>
        <taxon>Rhodoreae</taxon>
        <taxon>Rhododendron</taxon>
    </lineage>
</organism>
<sequence>MGFGEVREVCGGGYRWWRRAERWRRGESGGGDWTGVEEPGRWGGAAVGGWPRGKPVMVVAGGGYGGEPKVLVAMVASLSLCLSLALPDGEWGNGGCVSYRGRGIFVRPFNSRPGLAAAWGGSRRLLPSSPRAFSFSSLLSLQVISAVSLLGCRHFFLLFLLIGEDEEEEFLELEPEFQEIGDSSTNENVQISMHALAGCNSLKTIRVTGRIKGRTLTILIDSGNTHNFIEPEIAKQSSCFNDSTLDLAVAIADGTKLCSRAWLSTLGPILWDFKNLNMQFQLHGKSFVLKGESQMKIEQVSPRQVEKTLQSTKQGFIAHLCCLTMDRRNNEENPDLQISLHSKKRDRKVGERNVTVRNNQA</sequence>
<dbReference type="EMBL" id="WJXA01000004">
    <property type="protein sequence ID" value="KAF7144728.1"/>
    <property type="molecule type" value="Genomic_DNA"/>
</dbReference>
<evidence type="ECO:0000313" key="1">
    <source>
        <dbReference type="EMBL" id="KAF7144728.1"/>
    </source>
</evidence>
<keyword evidence="2" id="KW-1185">Reference proteome</keyword>
<reference evidence="1" key="1">
    <citation type="submission" date="2019-11" db="EMBL/GenBank/DDBJ databases">
        <authorList>
            <person name="Liu Y."/>
            <person name="Hou J."/>
            <person name="Li T.-Q."/>
            <person name="Guan C.-H."/>
            <person name="Wu X."/>
            <person name="Wu H.-Z."/>
            <person name="Ling F."/>
            <person name="Zhang R."/>
            <person name="Shi X.-G."/>
            <person name="Ren J.-P."/>
            <person name="Chen E.-F."/>
            <person name="Sun J.-M."/>
        </authorList>
    </citation>
    <scope>NUCLEOTIDE SEQUENCE</scope>
    <source>
        <strain evidence="1">Adult_tree_wgs_1</strain>
        <tissue evidence="1">Leaves</tissue>
    </source>
</reference>
<dbReference type="Proteomes" id="UP000626092">
    <property type="component" value="Unassembled WGS sequence"/>
</dbReference>
<comment type="caution">
    <text evidence="1">The sequence shown here is derived from an EMBL/GenBank/DDBJ whole genome shotgun (WGS) entry which is preliminary data.</text>
</comment>
<dbReference type="Gene3D" id="2.40.70.10">
    <property type="entry name" value="Acid Proteases"/>
    <property type="match status" value="1"/>
</dbReference>
<protein>
    <submittedName>
        <fullName evidence="1">Uncharacterized protein</fullName>
    </submittedName>
</protein>
<evidence type="ECO:0000313" key="2">
    <source>
        <dbReference type="Proteomes" id="UP000626092"/>
    </source>
</evidence>
<gene>
    <name evidence="1" type="ORF">RHSIM_Rhsim04G0144600</name>
</gene>
<name>A0A834H4S5_RHOSS</name>
<dbReference type="InterPro" id="IPR021109">
    <property type="entry name" value="Peptidase_aspartic_dom_sf"/>
</dbReference>
<proteinExistence type="predicted"/>
<accession>A0A834H4S5</accession>